<dbReference type="Proteomes" id="UP001597510">
    <property type="component" value="Unassembled WGS sequence"/>
</dbReference>
<reference evidence="3" key="1">
    <citation type="journal article" date="2019" name="Int. J. Syst. Evol. Microbiol.">
        <title>The Global Catalogue of Microorganisms (GCM) 10K type strain sequencing project: providing services to taxonomists for standard genome sequencing and annotation.</title>
        <authorList>
            <consortium name="The Broad Institute Genomics Platform"/>
            <consortium name="The Broad Institute Genome Sequencing Center for Infectious Disease"/>
            <person name="Wu L."/>
            <person name="Ma J."/>
        </authorList>
    </citation>
    <scope>NUCLEOTIDE SEQUENCE [LARGE SCALE GENOMIC DNA]</scope>
    <source>
        <strain evidence="3">KCTC 52344</strain>
    </source>
</reference>
<proteinExistence type="predicted"/>
<dbReference type="EMBL" id="JBHULC010000004">
    <property type="protein sequence ID" value="MFD2520008.1"/>
    <property type="molecule type" value="Genomic_DNA"/>
</dbReference>
<evidence type="ECO:0000313" key="2">
    <source>
        <dbReference type="EMBL" id="MFD2520008.1"/>
    </source>
</evidence>
<gene>
    <name evidence="2" type="ORF">ACFSR2_03870</name>
</gene>
<dbReference type="RefSeq" id="WP_340235417.1">
    <property type="nucleotide sequence ID" value="NZ_JBBEWC010000004.1"/>
</dbReference>
<comment type="caution">
    <text evidence="2">The sequence shown here is derived from an EMBL/GenBank/DDBJ whole genome shotgun (WGS) entry which is preliminary data.</text>
</comment>
<keyword evidence="3" id="KW-1185">Reference proteome</keyword>
<sequence>MKNTSLKNLSLAELQKREKTYKGVLGGIIGVLFVLIAAVVFLIVKKGFTAISIALMVMPISLIVIMAANKKGLDEIKAEIESREISN</sequence>
<feature type="transmembrane region" description="Helical" evidence="1">
    <location>
        <begin position="21"/>
        <end position="44"/>
    </location>
</feature>
<keyword evidence="1" id="KW-0472">Membrane</keyword>
<keyword evidence="1" id="KW-0812">Transmembrane</keyword>
<feature type="transmembrane region" description="Helical" evidence="1">
    <location>
        <begin position="50"/>
        <end position="68"/>
    </location>
</feature>
<organism evidence="2 3">
    <name type="scientific">Emticicia soli</name>
    <dbReference type="NCBI Taxonomy" id="2027878"/>
    <lineage>
        <taxon>Bacteria</taxon>
        <taxon>Pseudomonadati</taxon>
        <taxon>Bacteroidota</taxon>
        <taxon>Cytophagia</taxon>
        <taxon>Cytophagales</taxon>
        <taxon>Leadbetterellaceae</taxon>
        <taxon>Emticicia</taxon>
    </lineage>
</organism>
<evidence type="ECO:0000313" key="3">
    <source>
        <dbReference type="Proteomes" id="UP001597510"/>
    </source>
</evidence>
<keyword evidence="1" id="KW-1133">Transmembrane helix</keyword>
<protein>
    <recommendedName>
        <fullName evidence="4">Redox-active disulfide protein 2</fullName>
    </recommendedName>
</protein>
<evidence type="ECO:0008006" key="4">
    <source>
        <dbReference type="Google" id="ProtNLM"/>
    </source>
</evidence>
<name>A0ABW5J4B7_9BACT</name>
<evidence type="ECO:0000256" key="1">
    <source>
        <dbReference type="SAM" id="Phobius"/>
    </source>
</evidence>
<accession>A0ABW5J4B7</accession>